<evidence type="ECO:0000256" key="5">
    <source>
        <dbReference type="PROSITE-ProRule" id="PRU01091"/>
    </source>
</evidence>
<dbReference type="Proteomes" id="UP001327225">
    <property type="component" value="Chromosome"/>
</dbReference>
<dbReference type="SMART" id="SM00862">
    <property type="entry name" value="Trans_reg_C"/>
    <property type="match status" value="1"/>
</dbReference>
<feature type="domain" description="OmpR/PhoB-type" evidence="7">
    <location>
        <begin position="1"/>
        <end position="96"/>
    </location>
</feature>
<dbReference type="CDD" id="cd15831">
    <property type="entry name" value="BTAD"/>
    <property type="match status" value="1"/>
</dbReference>
<dbReference type="Gene3D" id="1.10.10.10">
    <property type="entry name" value="Winged helix-like DNA-binding domain superfamily/Winged helix DNA-binding domain"/>
    <property type="match status" value="1"/>
</dbReference>
<dbReference type="Pfam" id="PF00486">
    <property type="entry name" value="Trans_reg_C"/>
    <property type="match status" value="1"/>
</dbReference>
<accession>A0ABZ0ZQK6</accession>
<dbReference type="SMART" id="SM01043">
    <property type="entry name" value="BTAD"/>
    <property type="match status" value="1"/>
</dbReference>
<reference evidence="9" key="1">
    <citation type="submission" date="2023-12" db="EMBL/GenBank/DDBJ databases">
        <title>Novel species in genus Nocardioides.</title>
        <authorList>
            <person name="Zhou H."/>
        </authorList>
    </citation>
    <scope>NUCLEOTIDE SEQUENCE [LARGE SCALE GENOMIC DNA]</scope>
    <source>
        <strain evidence="9">HM61</strain>
    </source>
</reference>
<evidence type="ECO:0000256" key="1">
    <source>
        <dbReference type="ARBA" id="ARBA00005820"/>
    </source>
</evidence>
<dbReference type="SUPFAM" id="SSF48452">
    <property type="entry name" value="TPR-like"/>
    <property type="match status" value="2"/>
</dbReference>
<keyword evidence="9" id="KW-1185">Reference proteome</keyword>
<gene>
    <name evidence="8" type="ORF">SHK19_21555</name>
</gene>
<organism evidence="8 9">
    <name type="scientific">Nocardioides bizhenqiangii</name>
    <dbReference type="NCBI Taxonomy" id="3095076"/>
    <lineage>
        <taxon>Bacteria</taxon>
        <taxon>Bacillati</taxon>
        <taxon>Actinomycetota</taxon>
        <taxon>Actinomycetes</taxon>
        <taxon>Propionibacteriales</taxon>
        <taxon>Nocardioidaceae</taxon>
        <taxon>Nocardioides</taxon>
    </lineage>
</organism>
<evidence type="ECO:0000259" key="7">
    <source>
        <dbReference type="PROSITE" id="PS51755"/>
    </source>
</evidence>
<evidence type="ECO:0000256" key="6">
    <source>
        <dbReference type="SAM" id="MobiDB-lite"/>
    </source>
</evidence>
<dbReference type="PROSITE" id="PS51755">
    <property type="entry name" value="OMPR_PHOB"/>
    <property type="match status" value="1"/>
</dbReference>
<evidence type="ECO:0000256" key="2">
    <source>
        <dbReference type="ARBA" id="ARBA00023015"/>
    </source>
</evidence>
<keyword evidence="3 5" id="KW-0238">DNA-binding</keyword>
<keyword evidence="2" id="KW-0805">Transcription regulation</keyword>
<dbReference type="SUPFAM" id="SSF52540">
    <property type="entry name" value="P-loop containing nucleoside triphosphate hydrolases"/>
    <property type="match status" value="1"/>
</dbReference>
<proteinExistence type="inferred from homology"/>
<dbReference type="Pfam" id="PF13191">
    <property type="entry name" value="AAA_16"/>
    <property type="match status" value="1"/>
</dbReference>
<evidence type="ECO:0000256" key="4">
    <source>
        <dbReference type="ARBA" id="ARBA00023163"/>
    </source>
</evidence>
<dbReference type="SUPFAM" id="SSF46894">
    <property type="entry name" value="C-terminal effector domain of the bipartite response regulators"/>
    <property type="match status" value="1"/>
</dbReference>
<name>A0ABZ0ZQK6_9ACTN</name>
<comment type="similarity">
    <text evidence="1">Belongs to the AfsR/DnrI/RedD regulatory family.</text>
</comment>
<dbReference type="EMBL" id="CP141059">
    <property type="protein sequence ID" value="WQQ26527.1"/>
    <property type="molecule type" value="Genomic_DNA"/>
</dbReference>
<evidence type="ECO:0000313" key="9">
    <source>
        <dbReference type="Proteomes" id="UP001327225"/>
    </source>
</evidence>
<dbReference type="Gene3D" id="1.25.40.10">
    <property type="entry name" value="Tetratricopeptide repeat domain"/>
    <property type="match status" value="2"/>
</dbReference>
<dbReference type="Pfam" id="PF03704">
    <property type="entry name" value="BTAD"/>
    <property type="match status" value="1"/>
</dbReference>
<sequence>MEPAFGVLGPLEVRDADGTPVSLGGQKPRELLAALLLHRGQIVTVDRLVDHLWGEAATAGAATTLRTYVGQVRKILDRAAAPATLDSRSGGYCFDTDPAAIDAGSFERLLREGQQRAAADGPAVADEVLGMALDLWRGEVLVDLGPPDFASSAVAHLNELRLVAWEGWLDAQLALGRHRAVVTRLQALVDEHPFRERFSAQLMLALYRSGRQADALAVSAATRLRLAEELGLDPGPELRDLETSMLRQSPELDATEPRPAERWTGASVSGASTSAEAHAARSLAQGHMELMEREHERALLTEAIAAAARGEGSGIAVAGDAGTGKSTLVQVACADGPRLRLLRSGCDPLSTPRPLGPLRDLAVDAGFSAVVSEDDVLLPQVCEDVLAALSTEPTVLVVEDLHWVDAATAQVLRFVARRIRSLPLALLVTYREHEIGPRHPARQLLGDMASHERLSSIGLAPLSVDGVRRLVDGTSLDAQQVHALTGGNQFFVTEIAKDPDRPLPRTVRDAVLARTADVTAEDFEVLQLLATSPDRLDDRVLPALELDLSALTRLEDTGLLTHARGGLAYRHELARQAIESTIPAGAGPGLHLRVVEGLERAGVQEPAVLTHHAVAARDSERARRYACAAAEEACRKGAHGEAVAFFQVALDHVADDDVAERAALLQRLSFEQYLTDRLGDAIDTVRATIPLWREVGDDAGVAAAHERTGMYEYYAAHRTEAEELVDRAAGLAEGTGAVVVESSARATRGFLAYLRSELDLATACASEAAEIADRTGGEFLRTRARMVELLASLATGDETARGDLEQLIRDARTEHWDELASTGYSQIVSIDVENRRFDKAAAVLEVSMPFAEERDIPICNHWQTSVRARVRHARGDWEAALADVREALGREGMAVAKLWPNLLLALTSLRRHGTPDPSALDAAWLLMRSIDEPIRRLSFYSGLAEIMWTTGTVDQRVVRDAPAELAAVAGTPGTEWATGELAAWLRRLGIPAEHGALASPYATAAEGRIDEAAGWWAENREPFTEAMVLADSTEPRHRERAVRLLEELGAHATAARVRDPAPAERR</sequence>
<dbReference type="InterPro" id="IPR001867">
    <property type="entry name" value="OmpR/PhoB-type_DNA-bd"/>
</dbReference>
<dbReference type="InterPro" id="IPR041664">
    <property type="entry name" value="AAA_16"/>
</dbReference>
<feature type="region of interest" description="Disordered" evidence="6">
    <location>
        <begin position="249"/>
        <end position="271"/>
    </location>
</feature>
<dbReference type="InterPro" id="IPR005158">
    <property type="entry name" value="BTAD"/>
</dbReference>
<evidence type="ECO:0000256" key="3">
    <source>
        <dbReference type="ARBA" id="ARBA00023125"/>
    </source>
</evidence>
<dbReference type="PANTHER" id="PTHR35807:SF1">
    <property type="entry name" value="TRANSCRIPTIONAL REGULATOR REDD"/>
    <property type="match status" value="1"/>
</dbReference>
<evidence type="ECO:0000313" key="8">
    <source>
        <dbReference type="EMBL" id="WQQ26527.1"/>
    </source>
</evidence>
<protein>
    <submittedName>
        <fullName evidence="8">BTAD domain-containing putative transcriptional regulator</fullName>
    </submittedName>
</protein>
<dbReference type="InterPro" id="IPR016032">
    <property type="entry name" value="Sig_transdc_resp-reg_C-effctor"/>
</dbReference>
<dbReference type="InterPro" id="IPR011990">
    <property type="entry name" value="TPR-like_helical_dom_sf"/>
</dbReference>
<keyword evidence="4" id="KW-0804">Transcription</keyword>
<dbReference type="RefSeq" id="WP_322454340.1">
    <property type="nucleotide sequence ID" value="NZ_CP141059.1"/>
</dbReference>
<dbReference type="PANTHER" id="PTHR35807">
    <property type="entry name" value="TRANSCRIPTIONAL REGULATOR REDD-RELATED"/>
    <property type="match status" value="1"/>
</dbReference>
<dbReference type="InterPro" id="IPR051677">
    <property type="entry name" value="AfsR-DnrI-RedD_regulator"/>
</dbReference>
<dbReference type="InterPro" id="IPR036388">
    <property type="entry name" value="WH-like_DNA-bd_sf"/>
</dbReference>
<feature type="DNA-binding region" description="OmpR/PhoB-type" evidence="5">
    <location>
        <begin position="1"/>
        <end position="96"/>
    </location>
</feature>
<dbReference type="InterPro" id="IPR027417">
    <property type="entry name" value="P-loop_NTPase"/>
</dbReference>